<dbReference type="InterPro" id="IPR001214">
    <property type="entry name" value="SET_dom"/>
</dbReference>
<evidence type="ECO:0000313" key="2">
    <source>
        <dbReference type="EMBL" id="CBX94247.1"/>
    </source>
</evidence>
<dbReference type="SUPFAM" id="SSF82199">
    <property type="entry name" value="SET domain"/>
    <property type="match status" value="1"/>
</dbReference>
<accession>E4ZS67</accession>
<dbReference type="HOGENOM" id="CLU_054608_1_1_1"/>
<dbReference type="Gene3D" id="2.170.270.10">
    <property type="entry name" value="SET domain"/>
    <property type="match status" value="1"/>
</dbReference>
<dbReference type="EMBL" id="FP929121">
    <property type="protein sequence ID" value="CBX94247.1"/>
    <property type="molecule type" value="Genomic_DNA"/>
</dbReference>
<name>E4ZS67_LEPMJ</name>
<dbReference type="STRING" id="985895.E4ZS67"/>
<dbReference type="Pfam" id="PF00856">
    <property type="entry name" value="SET"/>
    <property type="match status" value="1"/>
</dbReference>
<dbReference type="InParanoid" id="E4ZS67"/>
<dbReference type="eggNOG" id="ENOG502S3NK">
    <property type="taxonomic scope" value="Eukaryota"/>
</dbReference>
<reference evidence="3" key="1">
    <citation type="journal article" date="2011" name="Nat. Commun.">
        <title>Effector diversification within compartments of the Leptosphaeria maculans genome affected by Repeat-Induced Point mutations.</title>
        <authorList>
            <person name="Rouxel T."/>
            <person name="Grandaubert J."/>
            <person name="Hane J.K."/>
            <person name="Hoede C."/>
            <person name="van de Wouw A.P."/>
            <person name="Couloux A."/>
            <person name="Dominguez V."/>
            <person name="Anthouard V."/>
            <person name="Bally P."/>
            <person name="Bourras S."/>
            <person name="Cozijnsen A.J."/>
            <person name="Ciuffetti L.M."/>
            <person name="Degrave A."/>
            <person name="Dilmaghani A."/>
            <person name="Duret L."/>
            <person name="Fudal I."/>
            <person name="Goodwin S.B."/>
            <person name="Gout L."/>
            <person name="Glaser N."/>
            <person name="Linglin J."/>
            <person name="Kema G.H.J."/>
            <person name="Lapalu N."/>
            <person name="Lawrence C.B."/>
            <person name="May K."/>
            <person name="Meyer M."/>
            <person name="Ollivier B."/>
            <person name="Poulain J."/>
            <person name="Schoch C.L."/>
            <person name="Simon A."/>
            <person name="Spatafora J.W."/>
            <person name="Stachowiak A."/>
            <person name="Turgeon B.G."/>
            <person name="Tyler B.M."/>
            <person name="Vincent D."/>
            <person name="Weissenbach J."/>
            <person name="Amselem J."/>
            <person name="Quesneville H."/>
            <person name="Oliver R.P."/>
            <person name="Wincker P."/>
            <person name="Balesdent M.-H."/>
            <person name="Howlett B.J."/>
        </authorList>
    </citation>
    <scope>NUCLEOTIDE SEQUENCE [LARGE SCALE GENOMIC DNA]</scope>
    <source>
        <strain evidence="3">JN3 / isolate v23.1.3 / race Av1-4-5-6-7-8</strain>
    </source>
</reference>
<gene>
    <name evidence="2" type="ORF">LEMA_P122260.1</name>
</gene>
<dbReference type="OrthoDB" id="5792673at2759"/>
<keyword evidence="3" id="KW-1185">Reference proteome</keyword>
<organism evidence="3">
    <name type="scientific">Leptosphaeria maculans (strain JN3 / isolate v23.1.3 / race Av1-4-5-6-7-8)</name>
    <name type="common">Blackleg fungus</name>
    <name type="synonym">Phoma lingam</name>
    <dbReference type="NCBI Taxonomy" id="985895"/>
    <lineage>
        <taxon>Eukaryota</taxon>
        <taxon>Fungi</taxon>
        <taxon>Dikarya</taxon>
        <taxon>Ascomycota</taxon>
        <taxon>Pezizomycotina</taxon>
        <taxon>Dothideomycetes</taxon>
        <taxon>Pleosporomycetidae</taxon>
        <taxon>Pleosporales</taxon>
        <taxon>Pleosporineae</taxon>
        <taxon>Leptosphaeriaceae</taxon>
        <taxon>Plenodomus</taxon>
        <taxon>Plenodomus lingam/Leptosphaeria maculans species complex</taxon>
    </lineage>
</organism>
<proteinExistence type="predicted"/>
<protein>
    <recommendedName>
        <fullName evidence="1">SET domain-containing protein</fullName>
    </recommendedName>
</protein>
<sequence length="309" mass="34635">MTPFVTLAKITVFFFWHHHPSCRQYQHSNGWPSTAQAPVEITESHWMIDRICLYRSRSYRPSLEETPPAPSKKDHNLAFFTVRPPEKGIPNIPQYQLYLNIEHAMAPTTTPQSALPKGWPGKTLYLHAPSISKQLNSDKSKTLVVPQKSLPLETKVYKSTGPYTNVKITPVSDPAHPAHGQHALLANQHLPPDSFILPYMGYVHDQTDTDEHSNYDLSLDRDLGIAVDATNMGNEARFINDYRGVSAHPNAEFRDIYCEIGRGAAEKRVGVFVLSAGKSGKRSKGIAKGQEILVSYGKGFWTERQTVES</sequence>
<dbReference type="RefSeq" id="XP_003837691.1">
    <property type="nucleotide sequence ID" value="XM_003837643.1"/>
</dbReference>
<evidence type="ECO:0000313" key="3">
    <source>
        <dbReference type="Proteomes" id="UP000002668"/>
    </source>
</evidence>
<dbReference type="InterPro" id="IPR046341">
    <property type="entry name" value="SET_dom_sf"/>
</dbReference>
<dbReference type="VEuPathDB" id="FungiDB:LEMA_P122260.1"/>
<feature type="domain" description="SET" evidence="1">
    <location>
        <begin position="184"/>
        <end position="297"/>
    </location>
</feature>
<dbReference type="Proteomes" id="UP000002668">
    <property type="component" value="Genome"/>
</dbReference>
<evidence type="ECO:0000259" key="1">
    <source>
        <dbReference type="Pfam" id="PF00856"/>
    </source>
</evidence>
<dbReference type="AlphaFoldDB" id="E4ZS67"/>
<dbReference type="GeneID" id="13285598"/>